<evidence type="ECO:0000313" key="1">
    <source>
        <dbReference type="EMBL" id="BDD88491.1"/>
    </source>
</evidence>
<name>A0ABN6M9N1_9BACT</name>
<proteinExistence type="predicted"/>
<gene>
    <name evidence="1" type="ORF">DPPLL_28560</name>
</gene>
<evidence type="ECO:0000313" key="2">
    <source>
        <dbReference type="Proteomes" id="UP000830055"/>
    </source>
</evidence>
<dbReference type="RefSeq" id="WP_284151847.1">
    <property type="nucleotide sequence ID" value="NZ_AP025516.1"/>
</dbReference>
<accession>A0ABN6M9N1</accession>
<protein>
    <submittedName>
        <fullName evidence="1">Uncharacterized protein</fullName>
    </submittedName>
</protein>
<organism evidence="1 2">
    <name type="scientific">Desulfofustis limnaeus</name>
    <dbReference type="NCBI Taxonomy" id="2740163"/>
    <lineage>
        <taxon>Bacteria</taxon>
        <taxon>Pseudomonadati</taxon>
        <taxon>Thermodesulfobacteriota</taxon>
        <taxon>Desulfobulbia</taxon>
        <taxon>Desulfobulbales</taxon>
        <taxon>Desulfocapsaceae</taxon>
        <taxon>Desulfofustis</taxon>
    </lineage>
</organism>
<reference evidence="1 2" key="1">
    <citation type="submission" date="2022-01" db="EMBL/GenBank/DDBJ databases">
        <title>Desulfofustis limnae sp. nov., a novel mesophilic sulfate-reducing bacterium isolated from marsh soil.</title>
        <authorList>
            <person name="Watanabe M."/>
            <person name="Takahashi A."/>
            <person name="Kojima H."/>
            <person name="Fukui M."/>
        </authorList>
    </citation>
    <scope>NUCLEOTIDE SEQUENCE [LARGE SCALE GENOMIC DNA]</scope>
    <source>
        <strain evidence="1 2">PPLL</strain>
    </source>
</reference>
<dbReference type="Proteomes" id="UP000830055">
    <property type="component" value="Chromosome"/>
</dbReference>
<dbReference type="EMBL" id="AP025516">
    <property type="protein sequence ID" value="BDD88491.1"/>
    <property type="molecule type" value="Genomic_DNA"/>
</dbReference>
<sequence>MVDTSQQQIETFVQEWPSSSAPARDIFLLFLKQLQGLADSRLEFHARPGVSYSLRGVRQERTVRPLFVMVDVIDDEPRWLSVCFYGQAITDPEQRGDFVPGGLLGEDGHCFDIEGTDSSLVAYVQGRIVEAHAAAA</sequence>
<keyword evidence="2" id="KW-1185">Reference proteome</keyword>